<evidence type="ECO:0000259" key="4">
    <source>
        <dbReference type="PROSITE" id="PS50011"/>
    </source>
</evidence>
<dbReference type="InterPro" id="IPR051681">
    <property type="entry name" value="Ser/Thr_Kinases-Pseudokinases"/>
</dbReference>
<dbReference type="GO" id="GO:0005524">
    <property type="term" value="F:ATP binding"/>
    <property type="evidence" value="ECO:0007669"/>
    <property type="project" value="UniProtKB-UniRule"/>
</dbReference>
<dbReference type="SUPFAM" id="SSF56112">
    <property type="entry name" value="Protein kinase-like (PK-like)"/>
    <property type="match status" value="1"/>
</dbReference>
<keyword evidence="6" id="KW-1185">Reference proteome</keyword>
<dbReference type="InterPro" id="IPR000719">
    <property type="entry name" value="Prot_kinase_dom"/>
</dbReference>
<dbReference type="AlphaFoldDB" id="A0A9N9BAV9"/>
<sequence length="556" mass="64753">MSLSYDKKDVLRMAIDTKLIKSLDYETFENFSHLGRGAFGTVERAYSKFLRKEVALKSINSENEDEFYRELKNILEVNQHDNIIKLFGISKEPLTDRCLLVLQYANDGDLRSYLTKNFEKLDWKKKINMAKDIALGLYYIHAENIAHRDLHSKNILVNEGRLLIADLGLSQPLDSNSNSILGGMMAYTDPRYLRNTNYKRNKTSDIYSLGVLFWELSSGKPPFKEIQNLDILRRVKSGDRETPINGTPVDYIKIYSNAWSDAPEQRPNVEKVLDDLENIQLENVYNNYNNDQLQRSQKYQSLPSFQFEADDEADDVSMISATFPNTCIVTLNKIKEQFKFYDLETSICDAHLHIVLGDIEGLQWHLNVGFDENSYYGPMNLKRNLYDFAIKYCNKEDIMKVFNVLNVFHYSKLNLNIQLLFSNDNIRIPQDLRDIMKLIVNSRYDINCKNRNSMYTLYSLLQSIDNNIYDIIEIYLENGFDPNNPFNDTLPNLLFFAVYKNYPNEILELIFKQKIDLKKKNKYGLNILGYTASTENFEIKVKSLIENLKKKIALGL</sequence>
<dbReference type="InterPro" id="IPR036770">
    <property type="entry name" value="Ankyrin_rpt-contain_sf"/>
</dbReference>
<proteinExistence type="predicted"/>
<comment type="caution">
    <text evidence="5">The sequence shown here is derived from an EMBL/GenBank/DDBJ whole genome shotgun (WGS) entry which is preliminary data.</text>
</comment>
<evidence type="ECO:0000313" key="6">
    <source>
        <dbReference type="Proteomes" id="UP000789706"/>
    </source>
</evidence>
<dbReference type="SUPFAM" id="SSF48403">
    <property type="entry name" value="Ankyrin repeat"/>
    <property type="match status" value="1"/>
</dbReference>
<dbReference type="InterPro" id="IPR017441">
    <property type="entry name" value="Protein_kinase_ATP_BS"/>
</dbReference>
<accession>A0A9N9BAV9</accession>
<dbReference type="EMBL" id="CAJVPK010000889">
    <property type="protein sequence ID" value="CAG8557315.1"/>
    <property type="molecule type" value="Genomic_DNA"/>
</dbReference>
<dbReference type="PANTHER" id="PTHR44329">
    <property type="entry name" value="SERINE/THREONINE-PROTEIN KINASE TNNI3K-RELATED"/>
    <property type="match status" value="1"/>
</dbReference>
<feature type="domain" description="Protein kinase" evidence="4">
    <location>
        <begin position="28"/>
        <end position="281"/>
    </location>
</feature>
<dbReference type="GO" id="GO:0097527">
    <property type="term" value="P:necroptotic signaling pathway"/>
    <property type="evidence" value="ECO:0007669"/>
    <property type="project" value="TreeGrafter"/>
</dbReference>
<keyword evidence="2 3" id="KW-0067">ATP-binding</keyword>
<dbReference type="Proteomes" id="UP000789706">
    <property type="component" value="Unassembled WGS sequence"/>
</dbReference>
<gene>
    <name evidence="5" type="ORF">DEBURN_LOCUS7406</name>
</gene>
<dbReference type="Pfam" id="PF07714">
    <property type="entry name" value="PK_Tyr_Ser-Thr"/>
    <property type="match status" value="1"/>
</dbReference>
<dbReference type="InterPro" id="IPR001245">
    <property type="entry name" value="Ser-Thr/Tyr_kinase_cat_dom"/>
</dbReference>
<organism evidence="5 6">
    <name type="scientific">Diversispora eburnea</name>
    <dbReference type="NCBI Taxonomy" id="1213867"/>
    <lineage>
        <taxon>Eukaryota</taxon>
        <taxon>Fungi</taxon>
        <taxon>Fungi incertae sedis</taxon>
        <taxon>Mucoromycota</taxon>
        <taxon>Glomeromycotina</taxon>
        <taxon>Glomeromycetes</taxon>
        <taxon>Diversisporales</taxon>
        <taxon>Diversisporaceae</taxon>
        <taxon>Diversispora</taxon>
    </lineage>
</organism>
<dbReference type="PANTHER" id="PTHR44329:SF298">
    <property type="entry name" value="MIXED LINEAGE KINASE DOMAIN-LIKE PROTEIN"/>
    <property type="match status" value="1"/>
</dbReference>
<dbReference type="InterPro" id="IPR011009">
    <property type="entry name" value="Kinase-like_dom_sf"/>
</dbReference>
<dbReference type="GO" id="GO:0004672">
    <property type="term" value="F:protein kinase activity"/>
    <property type="evidence" value="ECO:0007669"/>
    <property type="project" value="InterPro"/>
</dbReference>
<reference evidence="5" key="1">
    <citation type="submission" date="2021-06" db="EMBL/GenBank/DDBJ databases">
        <authorList>
            <person name="Kallberg Y."/>
            <person name="Tangrot J."/>
            <person name="Rosling A."/>
        </authorList>
    </citation>
    <scope>NUCLEOTIDE SEQUENCE</scope>
    <source>
        <strain evidence="5">AZ414A</strain>
    </source>
</reference>
<dbReference type="SMART" id="SM00220">
    <property type="entry name" value="S_TKc"/>
    <property type="match status" value="1"/>
</dbReference>
<evidence type="ECO:0000313" key="5">
    <source>
        <dbReference type="EMBL" id="CAG8557315.1"/>
    </source>
</evidence>
<evidence type="ECO:0000256" key="3">
    <source>
        <dbReference type="PROSITE-ProRule" id="PRU10141"/>
    </source>
</evidence>
<evidence type="ECO:0000256" key="2">
    <source>
        <dbReference type="ARBA" id="ARBA00022840"/>
    </source>
</evidence>
<feature type="binding site" evidence="3">
    <location>
        <position position="57"/>
    </location>
    <ligand>
        <name>ATP</name>
        <dbReference type="ChEBI" id="CHEBI:30616"/>
    </ligand>
</feature>
<evidence type="ECO:0000256" key="1">
    <source>
        <dbReference type="ARBA" id="ARBA00022741"/>
    </source>
</evidence>
<dbReference type="PRINTS" id="PR00109">
    <property type="entry name" value="TYRKINASE"/>
</dbReference>
<dbReference type="Gene3D" id="1.25.40.20">
    <property type="entry name" value="Ankyrin repeat-containing domain"/>
    <property type="match status" value="1"/>
</dbReference>
<keyword evidence="1 3" id="KW-0547">Nucleotide-binding</keyword>
<protein>
    <submittedName>
        <fullName evidence="5">7169_t:CDS:1</fullName>
    </submittedName>
</protein>
<dbReference type="Gene3D" id="1.10.510.10">
    <property type="entry name" value="Transferase(Phosphotransferase) domain 1"/>
    <property type="match status" value="1"/>
</dbReference>
<name>A0A9N9BAV9_9GLOM</name>
<dbReference type="PROSITE" id="PS00107">
    <property type="entry name" value="PROTEIN_KINASE_ATP"/>
    <property type="match status" value="1"/>
</dbReference>
<dbReference type="OrthoDB" id="2442332at2759"/>
<dbReference type="PROSITE" id="PS50011">
    <property type="entry name" value="PROTEIN_KINASE_DOM"/>
    <property type="match status" value="1"/>
</dbReference>